<keyword evidence="2" id="KW-1185">Reference proteome</keyword>
<evidence type="ECO:0000313" key="1">
    <source>
        <dbReference type="EMBL" id="GIJ55707.1"/>
    </source>
</evidence>
<proteinExistence type="predicted"/>
<gene>
    <name evidence="1" type="ORF">Vau01_032230</name>
</gene>
<dbReference type="AlphaFoldDB" id="A0A8J4E166"/>
<comment type="caution">
    <text evidence="1">The sequence shown here is derived from an EMBL/GenBank/DDBJ whole genome shotgun (WGS) entry which is preliminary data.</text>
</comment>
<organism evidence="1 2">
    <name type="scientific">Virgisporangium aurantiacum</name>
    <dbReference type="NCBI Taxonomy" id="175570"/>
    <lineage>
        <taxon>Bacteria</taxon>
        <taxon>Bacillati</taxon>
        <taxon>Actinomycetota</taxon>
        <taxon>Actinomycetes</taxon>
        <taxon>Micromonosporales</taxon>
        <taxon>Micromonosporaceae</taxon>
        <taxon>Virgisporangium</taxon>
    </lineage>
</organism>
<name>A0A8J4E166_9ACTN</name>
<evidence type="ECO:0000313" key="2">
    <source>
        <dbReference type="Proteomes" id="UP000612585"/>
    </source>
</evidence>
<dbReference type="Proteomes" id="UP000612585">
    <property type="component" value="Unassembled WGS sequence"/>
</dbReference>
<reference evidence="1" key="1">
    <citation type="submission" date="2021-01" db="EMBL/GenBank/DDBJ databases">
        <title>Whole genome shotgun sequence of Virgisporangium aurantiacum NBRC 16421.</title>
        <authorList>
            <person name="Komaki H."/>
            <person name="Tamura T."/>
        </authorList>
    </citation>
    <scope>NUCLEOTIDE SEQUENCE</scope>
    <source>
        <strain evidence="1">NBRC 16421</strain>
    </source>
</reference>
<accession>A0A8J4E166</accession>
<dbReference type="EMBL" id="BOPG01000021">
    <property type="protein sequence ID" value="GIJ55707.1"/>
    <property type="molecule type" value="Genomic_DNA"/>
</dbReference>
<protein>
    <submittedName>
        <fullName evidence="1">Uncharacterized protein</fullName>
    </submittedName>
</protein>
<sequence length="70" mass="7364">MGVMNCRPEPGPPVPRAELVGVTASGYAVRDGPPDGDIIVLSHDDAAALMGLRPADLSDLADDEWIIPNR</sequence>